<reference evidence="1 2" key="1">
    <citation type="submission" date="2023-12" db="EMBL/GenBank/DDBJ databases">
        <title>Genome sequencing and assembly of bacterial species from a model synthetic community.</title>
        <authorList>
            <person name="Hogle S.L."/>
        </authorList>
    </citation>
    <scope>NUCLEOTIDE SEQUENCE [LARGE SCALE GENOMIC DNA]</scope>
    <source>
        <strain evidence="1 2">HAMBI 2494</strain>
    </source>
</reference>
<organism evidence="1 2">
    <name type="scientific">Paraburkholderia kururiensis</name>
    <dbReference type="NCBI Taxonomy" id="984307"/>
    <lineage>
        <taxon>Bacteria</taxon>
        <taxon>Pseudomonadati</taxon>
        <taxon>Pseudomonadota</taxon>
        <taxon>Betaproteobacteria</taxon>
        <taxon>Burkholderiales</taxon>
        <taxon>Burkholderiaceae</taxon>
        <taxon>Paraburkholderia</taxon>
    </lineage>
</organism>
<accession>A0ABZ0WLG9</accession>
<dbReference type="EMBL" id="CP139965">
    <property type="protein sequence ID" value="WQD78207.1"/>
    <property type="molecule type" value="Genomic_DNA"/>
</dbReference>
<sequence length="57" mass="6123">MKRVHGESRAFARIVAAEPARGTDSVFRALQGTTLSRLASNGDEHAPVRTVAILGYN</sequence>
<evidence type="ECO:0000313" key="1">
    <source>
        <dbReference type="EMBL" id="WQD78207.1"/>
    </source>
</evidence>
<dbReference type="Proteomes" id="UP001325479">
    <property type="component" value="Chromosome"/>
</dbReference>
<keyword evidence="2" id="KW-1185">Reference proteome</keyword>
<name>A0ABZ0WLG9_9BURK</name>
<gene>
    <name evidence="1" type="ORF">U0042_00370</name>
</gene>
<evidence type="ECO:0000313" key="2">
    <source>
        <dbReference type="Proteomes" id="UP001325479"/>
    </source>
</evidence>
<proteinExistence type="predicted"/>
<dbReference type="RefSeq" id="WP_157977856.1">
    <property type="nucleotide sequence ID" value="NZ_CP139965.1"/>
</dbReference>
<protein>
    <submittedName>
        <fullName evidence="1">Uncharacterized protein</fullName>
    </submittedName>
</protein>